<dbReference type="EMBL" id="BK014827">
    <property type="protein sequence ID" value="DAD77539.1"/>
    <property type="molecule type" value="Genomic_DNA"/>
</dbReference>
<organism evidence="2">
    <name type="scientific">Siphoviridae sp. ctDwe1</name>
    <dbReference type="NCBI Taxonomy" id="2826200"/>
    <lineage>
        <taxon>Viruses</taxon>
        <taxon>Duplodnaviria</taxon>
        <taxon>Heunggongvirae</taxon>
        <taxon>Uroviricota</taxon>
        <taxon>Caudoviricetes</taxon>
    </lineage>
</organism>
<feature type="domain" description="Putative exodeoxyribonuclease 8 PDDEXK-like" evidence="1">
    <location>
        <begin position="37"/>
        <end position="276"/>
    </location>
</feature>
<dbReference type="InterPro" id="IPR016974">
    <property type="entry name" value="Uncharacterised_phage-assoc"/>
</dbReference>
<reference evidence="2" key="1">
    <citation type="journal article" date="2021" name="Proc. Natl. Acad. Sci. U.S.A.">
        <title>A Catalog of Tens of Thousands of Viruses from Human Metagenomes Reveals Hidden Associations with Chronic Diseases.</title>
        <authorList>
            <person name="Tisza M.J."/>
            <person name="Buck C.B."/>
        </authorList>
    </citation>
    <scope>NUCLEOTIDE SEQUENCE</scope>
    <source>
        <strain evidence="2">CtDwe1</strain>
    </source>
</reference>
<dbReference type="InterPro" id="IPR024432">
    <property type="entry name" value="Put_RecE_PDDEXK-like_dom"/>
</dbReference>
<name>A0A8S5M692_9CAUD</name>
<dbReference type="Gene3D" id="3.90.320.10">
    <property type="match status" value="1"/>
</dbReference>
<evidence type="ECO:0000313" key="2">
    <source>
        <dbReference type="EMBL" id="DAD77539.1"/>
    </source>
</evidence>
<proteinExistence type="predicted"/>
<protein>
    <submittedName>
        <fullName evidence="2">Exonuclease</fullName>
    </submittedName>
</protein>
<dbReference type="GO" id="GO:0004527">
    <property type="term" value="F:exonuclease activity"/>
    <property type="evidence" value="ECO:0007669"/>
    <property type="project" value="UniProtKB-KW"/>
</dbReference>
<dbReference type="Pfam" id="PF12684">
    <property type="entry name" value="DUF3799"/>
    <property type="match status" value="1"/>
</dbReference>
<sequence>MATKKQMVKPTSLTTSKTIKLTKSNYYSHDTDFQYMSFSVFKDFEQCEAATLAKLKGNWEPASDPKALLIGNYVHSYFESKQAHEDFISANHKAMMTNPNKKEPDGHLRADYKIADKMIEALSEDDFFNYVYAPGDKEVIVTGELFGHQWKGKIDSLCLDRGYFCDLKTVDDFHKGHWNPELRQKVNFVEDRGYHMQAAIYQELIRQTFDVDCQPYIFGVSKQPIPDKIAISFDGDGQFLMQSALEKISNEQDHFWRVLMGEEPPKACGKCEYCRQGKQLAGFTEVSQIEIS</sequence>
<dbReference type="PIRSF" id="PIRSF031475">
    <property type="entry name" value="UCP031475"/>
    <property type="match status" value="1"/>
</dbReference>
<dbReference type="InterPro" id="IPR011604">
    <property type="entry name" value="PDDEXK-like_dom_sf"/>
</dbReference>
<keyword evidence="2" id="KW-0378">Hydrolase</keyword>
<keyword evidence="2" id="KW-0540">Nuclease</keyword>
<accession>A0A8S5M692</accession>
<keyword evidence="2" id="KW-0269">Exonuclease</keyword>
<evidence type="ECO:0000259" key="1">
    <source>
        <dbReference type="Pfam" id="PF12684"/>
    </source>
</evidence>